<reference evidence="3 4" key="1">
    <citation type="submission" date="2014-07" db="EMBL/GenBank/DDBJ databases">
        <title>Expanding our view of genomic diversity in Candidatus Accumulibacter clades.</title>
        <authorList>
            <person name="Skennerton C.T."/>
            <person name="Barr J.J."/>
            <person name="Slater F.R."/>
            <person name="Bond P.L."/>
            <person name="Tyson G.W."/>
        </authorList>
    </citation>
    <scope>NUCLEOTIDE SEQUENCE [LARGE SCALE GENOMIC DNA]</scope>
    <source>
        <strain evidence="4">SK-01</strain>
    </source>
</reference>
<name>A0A084XU80_9PROT</name>
<proteinExistence type="predicted"/>
<keyword evidence="3" id="KW-0012">Acyltransferase</keyword>
<dbReference type="GO" id="GO:0006508">
    <property type="term" value="P:proteolysis"/>
    <property type="evidence" value="ECO:0007669"/>
    <property type="project" value="UniProtKB-KW"/>
</dbReference>
<feature type="compositionally biased region" description="Polar residues" evidence="1">
    <location>
        <begin position="66"/>
        <end position="76"/>
    </location>
</feature>
<dbReference type="Proteomes" id="UP000019812">
    <property type="component" value="Unassembled WGS sequence"/>
</dbReference>
<organism evidence="3 4">
    <name type="scientific">Candidatus Accumulibacter vicinus</name>
    <dbReference type="NCBI Taxonomy" id="2954382"/>
    <lineage>
        <taxon>Bacteria</taxon>
        <taxon>Pseudomonadati</taxon>
        <taxon>Pseudomonadota</taxon>
        <taxon>Betaproteobacteria</taxon>
        <taxon>Candidatus Accumulibacter</taxon>
    </lineage>
</organism>
<evidence type="ECO:0000313" key="4">
    <source>
        <dbReference type="Proteomes" id="UP000019812"/>
    </source>
</evidence>
<dbReference type="Pfam" id="PF00583">
    <property type="entry name" value="Acetyltransf_1"/>
    <property type="match status" value="1"/>
</dbReference>
<keyword evidence="3" id="KW-0808">Transferase</keyword>
<dbReference type="STRING" id="1457154.CAPSK01_004866"/>
<dbReference type="PANTHER" id="PTHR43617">
    <property type="entry name" value="L-AMINO ACID N-ACETYLTRANSFERASE"/>
    <property type="match status" value="1"/>
</dbReference>
<feature type="region of interest" description="Disordered" evidence="1">
    <location>
        <begin position="56"/>
        <end position="83"/>
    </location>
</feature>
<keyword evidence="3" id="KW-0645">Protease</keyword>
<sequence length="258" mass="28654">MSAFSDRLDDFSKYLKSNELLESARGNAKGFMRQGTLTFPVVMTFLLSGVQSADGKRNSRRLSRNCGPNSNDSPASRRSPEPVERMNVLITPLTAADVDPVAALARRIWQQTYPGIISQAQIDFMLEQRYHRQRLLDELTMPDLWWDQLRVDGQLAGFSSCLRIDGGKEMKLDKIYVDPGKQRLGLGARLIAHVAERALALGCCALILAVNKRNQAAIAAYRKHGFAVRESVCVDIGKGFVMDDFIMAKPLPGHATES</sequence>
<dbReference type="RefSeq" id="WP_273704233.1">
    <property type="nucleotide sequence ID" value="NZ_JDSS02000053.1"/>
</dbReference>
<dbReference type="InterPro" id="IPR000182">
    <property type="entry name" value="GNAT_dom"/>
</dbReference>
<dbReference type="CDD" id="cd04301">
    <property type="entry name" value="NAT_SF"/>
    <property type="match status" value="1"/>
</dbReference>
<evidence type="ECO:0000313" key="3">
    <source>
        <dbReference type="EMBL" id="KFB66024.1"/>
    </source>
</evidence>
<dbReference type="EC" id="2.3.1.-" evidence="3"/>
<comment type="caution">
    <text evidence="3">The sequence shown here is derived from an EMBL/GenBank/DDBJ whole genome shotgun (WGS) entry which is preliminary data.</text>
</comment>
<dbReference type="PROSITE" id="PS51186">
    <property type="entry name" value="GNAT"/>
    <property type="match status" value="1"/>
</dbReference>
<dbReference type="SUPFAM" id="SSF55729">
    <property type="entry name" value="Acyl-CoA N-acyltransferases (Nat)"/>
    <property type="match status" value="1"/>
</dbReference>
<accession>A0A084XU80</accession>
<evidence type="ECO:0000259" key="2">
    <source>
        <dbReference type="PROSITE" id="PS51186"/>
    </source>
</evidence>
<gene>
    <name evidence="3" type="primary">paiA</name>
    <name evidence="3" type="ORF">CAPSK01_004866</name>
</gene>
<dbReference type="AlphaFoldDB" id="A0A084XU80"/>
<keyword evidence="3" id="KW-0378">Hydrolase</keyword>
<protein>
    <submittedName>
        <fullName evidence="3">Protease synthase and sporulation negative regulatory protein PAI 1</fullName>
        <ecNumber evidence="3">2.3.1.-</ecNumber>
    </submittedName>
</protein>
<dbReference type="GO" id="GO:0008233">
    <property type="term" value="F:peptidase activity"/>
    <property type="evidence" value="ECO:0007669"/>
    <property type="project" value="UniProtKB-KW"/>
</dbReference>
<dbReference type="InterPro" id="IPR016181">
    <property type="entry name" value="Acyl_CoA_acyltransferase"/>
</dbReference>
<evidence type="ECO:0000256" key="1">
    <source>
        <dbReference type="SAM" id="MobiDB-lite"/>
    </source>
</evidence>
<dbReference type="Gene3D" id="3.40.630.30">
    <property type="match status" value="1"/>
</dbReference>
<dbReference type="EMBL" id="JDSS02000053">
    <property type="protein sequence ID" value="KFB66024.1"/>
    <property type="molecule type" value="Genomic_DNA"/>
</dbReference>
<dbReference type="GO" id="GO:0016747">
    <property type="term" value="F:acyltransferase activity, transferring groups other than amino-acyl groups"/>
    <property type="evidence" value="ECO:0007669"/>
    <property type="project" value="InterPro"/>
</dbReference>
<feature type="domain" description="N-acetyltransferase" evidence="2">
    <location>
        <begin position="88"/>
        <end position="252"/>
    </location>
</feature>
<dbReference type="InterPro" id="IPR050276">
    <property type="entry name" value="MshD_Acetyltransferase"/>
</dbReference>